<comment type="catalytic activity">
    <reaction evidence="8">
        <text>L-seryl-[protein] + ATP = O-phospho-L-seryl-[protein] + ADP + H(+)</text>
        <dbReference type="Rhea" id="RHEA:17989"/>
        <dbReference type="Rhea" id="RHEA-COMP:9863"/>
        <dbReference type="Rhea" id="RHEA-COMP:11604"/>
        <dbReference type="ChEBI" id="CHEBI:15378"/>
        <dbReference type="ChEBI" id="CHEBI:29999"/>
        <dbReference type="ChEBI" id="CHEBI:30616"/>
        <dbReference type="ChEBI" id="CHEBI:83421"/>
        <dbReference type="ChEBI" id="CHEBI:456216"/>
        <dbReference type="EC" id="2.7.11.1"/>
    </reaction>
</comment>
<dbReference type="RefSeq" id="XP_062631744.1">
    <property type="nucleotide sequence ID" value="XM_062775760.1"/>
</dbReference>
<dbReference type="PROSITE" id="PS00107">
    <property type="entry name" value="PROTEIN_KINASE_ATP"/>
    <property type="match status" value="1"/>
</dbReference>
<evidence type="ECO:0000256" key="6">
    <source>
        <dbReference type="ARBA" id="ARBA00022840"/>
    </source>
</evidence>
<feature type="compositionally biased region" description="Polar residues" evidence="10">
    <location>
        <begin position="994"/>
        <end position="1003"/>
    </location>
</feature>
<evidence type="ECO:0000256" key="2">
    <source>
        <dbReference type="ARBA" id="ARBA00022527"/>
    </source>
</evidence>
<dbReference type="EMBL" id="CP086720">
    <property type="protein sequence ID" value="WOO85718.1"/>
    <property type="molecule type" value="Genomic_DNA"/>
</dbReference>
<feature type="region of interest" description="Disordered" evidence="10">
    <location>
        <begin position="315"/>
        <end position="395"/>
    </location>
</feature>
<dbReference type="InterPro" id="IPR050236">
    <property type="entry name" value="Ser_Thr_kinase_AGC"/>
</dbReference>
<dbReference type="InterPro" id="IPR017441">
    <property type="entry name" value="Protein_kinase_ATP_BS"/>
</dbReference>
<evidence type="ECO:0000313" key="12">
    <source>
        <dbReference type="EMBL" id="WOO85718.1"/>
    </source>
</evidence>
<dbReference type="PROSITE" id="PS50011">
    <property type="entry name" value="PROTEIN_KINASE_DOM"/>
    <property type="match status" value="1"/>
</dbReference>
<comment type="catalytic activity">
    <reaction evidence="7">
        <text>L-threonyl-[protein] + ATP = O-phospho-L-threonyl-[protein] + ADP + H(+)</text>
        <dbReference type="Rhea" id="RHEA:46608"/>
        <dbReference type="Rhea" id="RHEA-COMP:11060"/>
        <dbReference type="Rhea" id="RHEA-COMP:11605"/>
        <dbReference type="ChEBI" id="CHEBI:15378"/>
        <dbReference type="ChEBI" id="CHEBI:30013"/>
        <dbReference type="ChEBI" id="CHEBI:30616"/>
        <dbReference type="ChEBI" id="CHEBI:61977"/>
        <dbReference type="ChEBI" id="CHEBI:456216"/>
        <dbReference type="EC" id="2.7.11.1"/>
    </reaction>
</comment>
<feature type="compositionally biased region" description="Polar residues" evidence="10">
    <location>
        <begin position="230"/>
        <end position="241"/>
    </location>
</feature>
<feature type="compositionally biased region" description="Low complexity" evidence="10">
    <location>
        <begin position="117"/>
        <end position="129"/>
    </location>
</feature>
<dbReference type="Pfam" id="PF00069">
    <property type="entry name" value="Pkinase"/>
    <property type="match status" value="1"/>
</dbReference>
<dbReference type="PROSITE" id="PS00108">
    <property type="entry name" value="PROTEIN_KINASE_ST"/>
    <property type="match status" value="1"/>
</dbReference>
<dbReference type="InterPro" id="IPR001849">
    <property type="entry name" value="PH_domain"/>
</dbReference>
<feature type="domain" description="Protein kinase" evidence="11">
    <location>
        <begin position="248"/>
        <end position="709"/>
    </location>
</feature>
<dbReference type="Proteomes" id="UP000827549">
    <property type="component" value="Chromosome 7"/>
</dbReference>
<feature type="compositionally biased region" description="Basic and acidic residues" evidence="10">
    <location>
        <begin position="433"/>
        <end position="442"/>
    </location>
</feature>
<dbReference type="SUPFAM" id="SSF56112">
    <property type="entry name" value="Protein kinase-like (PK-like)"/>
    <property type="match status" value="2"/>
</dbReference>
<feature type="compositionally biased region" description="Polar residues" evidence="10">
    <location>
        <begin position="349"/>
        <end position="374"/>
    </location>
</feature>
<evidence type="ECO:0000256" key="7">
    <source>
        <dbReference type="ARBA" id="ARBA00047899"/>
    </source>
</evidence>
<feature type="compositionally biased region" description="Polar residues" evidence="10">
    <location>
        <begin position="445"/>
        <end position="462"/>
    </location>
</feature>
<keyword evidence="13" id="KW-1185">Reference proteome</keyword>
<dbReference type="InterPro" id="IPR000719">
    <property type="entry name" value="Prot_kinase_dom"/>
</dbReference>
<feature type="compositionally biased region" description="Polar residues" evidence="10">
    <location>
        <begin position="330"/>
        <end position="341"/>
    </location>
</feature>
<evidence type="ECO:0000256" key="10">
    <source>
        <dbReference type="SAM" id="MobiDB-lite"/>
    </source>
</evidence>
<dbReference type="Gene3D" id="1.10.510.10">
    <property type="entry name" value="Transferase(Phosphotransferase) domain 1"/>
    <property type="match status" value="1"/>
</dbReference>
<feature type="compositionally biased region" description="Polar residues" evidence="10">
    <location>
        <begin position="133"/>
        <end position="150"/>
    </location>
</feature>
<dbReference type="InterPro" id="IPR011009">
    <property type="entry name" value="Kinase-like_dom_sf"/>
</dbReference>
<evidence type="ECO:0000256" key="1">
    <source>
        <dbReference type="ARBA" id="ARBA00012513"/>
    </source>
</evidence>
<evidence type="ECO:0000313" key="13">
    <source>
        <dbReference type="Proteomes" id="UP000827549"/>
    </source>
</evidence>
<dbReference type="GO" id="GO:0035556">
    <property type="term" value="P:intracellular signal transduction"/>
    <property type="evidence" value="ECO:0007669"/>
    <property type="project" value="TreeGrafter"/>
</dbReference>
<feature type="compositionally biased region" description="Low complexity" evidence="10">
    <location>
        <begin position="1"/>
        <end position="15"/>
    </location>
</feature>
<evidence type="ECO:0000256" key="8">
    <source>
        <dbReference type="ARBA" id="ARBA00048679"/>
    </source>
</evidence>
<feature type="compositionally biased region" description="Low complexity" evidence="10">
    <location>
        <begin position="385"/>
        <end position="395"/>
    </location>
</feature>
<sequence length="1062" mass="115313">MTATAAFTSVSASSTPPTPPTSLPAFSRLASATLLQRNASTSSSRSTTTTESTSSLVAVPMRPPPIQTRTAATPDAQLATSDALEDYGSSEPERVPVYGGRGFMHNGPRMARQAGQSSSPPSIVTTSSPEAARSSSLPSHQAGYSPTTPRASRLPLPYDAVPVPTSPNQLRVTMENDDELVTPAPPFRNDSSHSSPSSPTAYRSHGKARALSADDMATPTAGDRERRASGVSTHSNGSAQKKPSLRDYILGEELGRGSYSTVVEATLAPNSSMLSASSRGPRRFAIKIMNQAHLVQENKIKYAHIERDALIRLSMPRHATSPRTAHRRGMSNSSSGGQTAVVTHKKSAPSISSVGSGQTQKRRNSSTATGPQYTTKDRHGHGSDSSPISPTTSLSPLATTSILVKNGDQQEVLEERSPEMKASGRSSNPPSPVKEEPGKEGELPTFTNKVHTTEPGQIQTPPMSRRDSGQDAPVPNADSQRTRTPRKRRQSGAPSDRSVKSSAGAHMGGHPGVIRLYCTFADKTSVYYVLELASHGELAAQIRKFGSLDITAAKYYAALLIDTIEFMHDRDIIHRDLKPENILLDDDMRIKVTDFGSAKILNRKDDKEQTSKRSFVGSADYVSPEVLRNEPASKASDIWAFGVVLYDFIVGKSPFRSATEYLTFQKVLSRDLFFPDDFDPKARSLVELLLNLSPTGRPTPQLIKAHPFFEDVDWNTIWTIPAPAIHTGLSPPVQTLAQVTLDSDVWAAFDSDVSDGEFDQDEERPYDKEPRFDRLAAANAVEAVDHPGLHLPSRNQTPGPSEDLNPPRRAWLDEEAATPPRRKPKTRGWSTSSSSSGGRLSGLLESMGINPPFTPTGRRAGSGHQSRMSDRSEDQFRFDESRTASPDASVTYGVALTDNSQWLPILFPAERVVLSTPILIRSSSGVPLPTFLMPASKRRQLILTDFPRLLVAKDDSPENGGPRPKHIFTFLGTPTGVATHPPSPSKTPSGSTTGQTLSPEDPMTSNVILDLQEKGSKTFVLQTATQTFMFVTDTPDIRAVWVHTLKRVVWPRWSPAKRRPEL</sequence>
<name>A0AAF0YL88_9TREE</name>
<dbReference type="GO" id="GO:0004674">
    <property type="term" value="F:protein serine/threonine kinase activity"/>
    <property type="evidence" value="ECO:0007669"/>
    <property type="project" value="UniProtKB-KW"/>
</dbReference>
<dbReference type="EC" id="2.7.11.1" evidence="1"/>
<evidence type="ECO:0000256" key="4">
    <source>
        <dbReference type="ARBA" id="ARBA00022741"/>
    </source>
</evidence>
<keyword evidence="6 9" id="KW-0067">ATP-binding</keyword>
<feature type="compositionally biased region" description="Low complexity" evidence="10">
    <location>
        <begin position="40"/>
        <end position="55"/>
    </location>
</feature>
<feature type="region of interest" description="Disordered" evidence="10">
    <location>
        <begin position="784"/>
        <end position="884"/>
    </location>
</feature>
<dbReference type="InterPro" id="IPR008271">
    <property type="entry name" value="Ser/Thr_kinase_AS"/>
</dbReference>
<feature type="region of interest" description="Disordered" evidence="10">
    <location>
        <begin position="409"/>
        <end position="506"/>
    </location>
</feature>
<feature type="compositionally biased region" description="Basic and acidic residues" evidence="10">
    <location>
        <begin position="867"/>
        <end position="882"/>
    </location>
</feature>
<feature type="region of interest" description="Disordered" evidence="10">
    <location>
        <begin position="974"/>
        <end position="1003"/>
    </location>
</feature>
<reference evidence="12" key="1">
    <citation type="submission" date="2023-10" db="EMBL/GenBank/DDBJ databases">
        <authorList>
            <person name="Noh H."/>
        </authorList>
    </citation>
    <scope>NUCLEOTIDE SEQUENCE</scope>
    <source>
        <strain evidence="12">DUCC4014</strain>
    </source>
</reference>
<evidence type="ECO:0000256" key="9">
    <source>
        <dbReference type="PROSITE-ProRule" id="PRU10141"/>
    </source>
</evidence>
<evidence type="ECO:0000256" key="3">
    <source>
        <dbReference type="ARBA" id="ARBA00022679"/>
    </source>
</evidence>
<dbReference type="GO" id="GO:0005524">
    <property type="term" value="F:ATP binding"/>
    <property type="evidence" value="ECO:0007669"/>
    <property type="project" value="UniProtKB-UniRule"/>
</dbReference>
<dbReference type="SUPFAM" id="SSF50729">
    <property type="entry name" value="PH domain-like"/>
    <property type="match status" value="1"/>
</dbReference>
<dbReference type="SMART" id="SM00220">
    <property type="entry name" value="S_TKc"/>
    <property type="match status" value="1"/>
</dbReference>
<evidence type="ECO:0000256" key="5">
    <source>
        <dbReference type="ARBA" id="ARBA00022777"/>
    </source>
</evidence>
<feature type="binding site" evidence="9">
    <location>
        <position position="287"/>
    </location>
    <ligand>
        <name>ATP</name>
        <dbReference type="ChEBI" id="CHEBI:30616"/>
    </ligand>
</feature>
<keyword evidence="3" id="KW-0808">Transferase</keyword>
<keyword evidence="2" id="KW-0723">Serine/threonine-protein kinase</keyword>
<organism evidence="12 13">
    <name type="scientific">Vanrija pseudolonga</name>
    <dbReference type="NCBI Taxonomy" id="143232"/>
    <lineage>
        <taxon>Eukaryota</taxon>
        <taxon>Fungi</taxon>
        <taxon>Dikarya</taxon>
        <taxon>Basidiomycota</taxon>
        <taxon>Agaricomycotina</taxon>
        <taxon>Tremellomycetes</taxon>
        <taxon>Trichosporonales</taxon>
        <taxon>Trichosporonaceae</taxon>
        <taxon>Vanrija</taxon>
    </lineage>
</organism>
<accession>A0AAF0YL88</accession>
<dbReference type="SMART" id="SM00233">
    <property type="entry name" value="PH"/>
    <property type="match status" value="1"/>
</dbReference>
<feature type="region of interest" description="Disordered" evidence="10">
    <location>
        <begin position="1"/>
        <end position="244"/>
    </location>
</feature>
<dbReference type="PANTHER" id="PTHR24356">
    <property type="entry name" value="SERINE/THREONINE-PROTEIN KINASE"/>
    <property type="match status" value="1"/>
</dbReference>
<evidence type="ECO:0000259" key="11">
    <source>
        <dbReference type="PROSITE" id="PS50011"/>
    </source>
</evidence>
<dbReference type="GeneID" id="87812375"/>
<gene>
    <name evidence="12" type="primary">ksg1</name>
    <name evidence="12" type="ORF">LOC62_07G009212</name>
</gene>
<keyword evidence="5 12" id="KW-0418">Kinase</keyword>
<protein>
    <recommendedName>
        <fullName evidence="1">non-specific serine/threonine protein kinase</fullName>
        <ecNumber evidence="1">2.7.11.1</ecNumber>
    </recommendedName>
</protein>
<proteinExistence type="predicted"/>
<dbReference type="Gene3D" id="3.30.200.20">
    <property type="entry name" value="Phosphorylase Kinase, domain 1"/>
    <property type="match status" value="2"/>
</dbReference>
<dbReference type="PANTHER" id="PTHR24356:SF163">
    <property type="entry name" value="3-PHOSPHOINOSITIDE-DEPENDENT PROTEIN KINASE 1-RELATED"/>
    <property type="match status" value="1"/>
</dbReference>
<feature type="compositionally biased region" description="Low complexity" evidence="10">
    <location>
        <begin position="828"/>
        <end position="848"/>
    </location>
</feature>
<dbReference type="AlphaFoldDB" id="A0AAF0YL88"/>
<keyword evidence="4 9" id="KW-0547">Nucleotide-binding</keyword>